<gene>
    <name evidence="5" type="ORF">PlAlph_4310</name>
</gene>
<organism evidence="5">
    <name type="scientific">uncultured Alphaproteobacteria bacterium</name>
    <dbReference type="NCBI Taxonomy" id="91750"/>
    <lineage>
        <taxon>Bacteria</taxon>
        <taxon>Pseudomonadati</taxon>
        <taxon>Pseudomonadota</taxon>
        <taxon>Alphaproteobacteria</taxon>
        <taxon>environmental samples</taxon>
    </lineage>
</organism>
<feature type="domain" description="ABC transporter" evidence="4">
    <location>
        <begin position="6"/>
        <end position="250"/>
    </location>
</feature>
<reference evidence="5" key="1">
    <citation type="journal article" date="2020" name="J. ISSAAS">
        <title>Lactobacilli and other gastrointestinal microbiota of Peromyscus leucopus, reservoir host for agents of Lyme disease and other zoonoses in North America.</title>
        <authorList>
            <person name="Milovic A."/>
            <person name="Bassam K."/>
            <person name="Shao H."/>
            <person name="Chatzistamou I."/>
            <person name="Tufts D.M."/>
            <person name="Diuk-Wasser M."/>
            <person name="Barbour A.G."/>
        </authorList>
    </citation>
    <scope>NUCLEOTIDE SEQUENCE</scope>
    <source>
        <strain evidence="5">LL90</strain>
    </source>
</reference>
<dbReference type="Gene3D" id="3.40.50.300">
    <property type="entry name" value="P-loop containing nucleotide triphosphate hydrolases"/>
    <property type="match status" value="1"/>
</dbReference>
<protein>
    <submittedName>
        <fullName evidence="5">ABC transporter ATP-binding protein</fullName>
    </submittedName>
</protein>
<evidence type="ECO:0000256" key="3">
    <source>
        <dbReference type="ARBA" id="ARBA00022840"/>
    </source>
</evidence>
<proteinExistence type="inferred from homology"/>
<dbReference type="Pfam" id="PF00005">
    <property type="entry name" value="ABC_tran"/>
    <property type="match status" value="1"/>
</dbReference>
<evidence type="ECO:0000313" key="5">
    <source>
        <dbReference type="EMBL" id="QIM10539.1"/>
    </source>
</evidence>
<keyword evidence="3 5" id="KW-0067">ATP-binding</keyword>
<name>A0A6G8F2L9_9PROT</name>
<evidence type="ECO:0000256" key="2">
    <source>
        <dbReference type="ARBA" id="ARBA00022741"/>
    </source>
</evidence>
<dbReference type="InterPro" id="IPR003439">
    <property type="entry name" value="ABC_transporter-like_ATP-bd"/>
</dbReference>
<dbReference type="AlphaFoldDB" id="A0A6G8F2L9"/>
<dbReference type="EMBL" id="MN990731">
    <property type="protein sequence ID" value="QIM10539.1"/>
    <property type="molecule type" value="Genomic_DNA"/>
</dbReference>
<dbReference type="PROSITE" id="PS50893">
    <property type="entry name" value="ABC_TRANSPORTER_2"/>
    <property type="match status" value="1"/>
</dbReference>
<dbReference type="GO" id="GO:0016887">
    <property type="term" value="F:ATP hydrolysis activity"/>
    <property type="evidence" value="ECO:0007669"/>
    <property type="project" value="InterPro"/>
</dbReference>
<evidence type="ECO:0000256" key="1">
    <source>
        <dbReference type="ARBA" id="ARBA00006216"/>
    </source>
</evidence>
<dbReference type="SUPFAM" id="SSF52540">
    <property type="entry name" value="P-loop containing nucleoside triphosphate hydrolases"/>
    <property type="match status" value="1"/>
</dbReference>
<dbReference type="PANTHER" id="PTHR43204:SF1">
    <property type="entry name" value="ABC TRANSPORTER I FAMILY MEMBER 6, CHLOROPLASTIC"/>
    <property type="match status" value="1"/>
</dbReference>
<sequence>MKKPLLEIEDLCARVGNKEIIKNFNLTINEGEVHAIMGPNGAGKSTLSYVLTGKPGYEITSGHIRFNGKDLIKMSVEDRSREGLFLIMQYPVEIPGVPVTSFLKHAVNAQHQYHNEPELDTMEFIKMLREEAKKLGIDGEMLKRPVNVGFSGGEKKRLEALQMAVLKPRLAILDEADSGLDIDAIKVVSEGVNAMLNGSRSLLVITHYQKLLNYIEPDFVHIFADGHIVKSGGKSLSEEIEMNGYAAYVKEK</sequence>
<dbReference type="NCBIfam" id="TIGR01978">
    <property type="entry name" value="sufC"/>
    <property type="match status" value="1"/>
</dbReference>
<dbReference type="PANTHER" id="PTHR43204">
    <property type="entry name" value="ABC TRANSPORTER I FAMILY MEMBER 6, CHLOROPLASTIC"/>
    <property type="match status" value="1"/>
</dbReference>
<dbReference type="InterPro" id="IPR010230">
    <property type="entry name" value="FeS-cluster_ATPase_SufC"/>
</dbReference>
<comment type="similarity">
    <text evidence="1">Belongs to the ABC transporter superfamily. Ycf16 family.</text>
</comment>
<accession>A0A6G8F2L9</accession>
<dbReference type="InterPro" id="IPR027417">
    <property type="entry name" value="P-loop_NTPase"/>
</dbReference>
<dbReference type="GO" id="GO:0005524">
    <property type="term" value="F:ATP binding"/>
    <property type="evidence" value="ECO:0007669"/>
    <property type="project" value="UniProtKB-KW"/>
</dbReference>
<evidence type="ECO:0000259" key="4">
    <source>
        <dbReference type="PROSITE" id="PS50893"/>
    </source>
</evidence>
<keyword evidence="2" id="KW-0547">Nucleotide-binding</keyword>
<dbReference type="CDD" id="cd03217">
    <property type="entry name" value="ABC_FeS_Assembly"/>
    <property type="match status" value="1"/>
</dbReference>